<dbReference type="Gene3D" id="3.40.50.450">
    <property type="match status" value="1"/>
</dbReference>
<protein>
    <recommendedName>
        <fullName evidence="3">Nucleoside 2-deoxyribosyltransferase</fullName>
    </recommendedName>
</protein>
<sequence length="193" mass="22221">MKAAIFGSLRYPELKGRVKMIEDSLVKLNVSADTSYLDLQIKEMTTDLNKTYEVVKRALHKNDIIIVENTKFSTGIGLIIGRVMELRKPLLVLFDKNHATNRGYSILVKAHGTKLNKVVYSEYTEKTLDQTIEDFVQKTKGMLNSKYLFNLSPEMAKYLQWSSEHNNIPMVDILRELLESKMSSDSVWNKENQ</sequence>
<evidence type="ECO:0000313" key="2">
    <source>
        <dbReference type="Proteomes" id="UP000748332"/>
    </source>
</evidence>
<reference evidence="1" key="1">
    <citation type="submission" date="2020-04" db="EMBL/GenBank/DDBJ databases">
        <authorList>
            <person name="Zhang T."/>
        </authorList>
    </citation>
    <scope>NUCLEOTIDE SEQUENCE</scope>
    <source>
        <strain evidence="1">HKST-UBA16</strain>
    </source>
</reference>
<dbReference type="AlphaFoldDB" id="A0A955I1Z5"/>
<gene>
    <name evidence="1" type="ORF">KC622_02245</name>
</gene>
<reference evidence="1" key="2">
    <citation type="journal article" date="2021" name="Microbiome">
        <title>Successional dynamics and alternative stable states in a saline activated sludge microbial community over 9 years.</title>
        <authorList>
            <person name="Wang Y."/>
            <person name="Ye J."/>
            <person name="Ju F."/>
            <person name="Liu L."/>
            <person name="Boyd J.A."/>
            <person name="Deng Y."/>
            <person name="Parks D.H."/>
            <person name="Jiang X."/>
            <person name="Yin X."/>
            <person name="Woodcroft B.J."/>
            <person name="Tyson G.W."/>
            <person name="Hugenholtz P."/>
            <person name="Polz M.F."/>
            <person name="Zhang T."/>
        </authorList>
    </citation>
    <scope>NUCLEOTIDE SEQUENCE</scope>
    <source>
        <strain evidence="1">HKST-UBA16</strain>
    </source>
</reference>
<name>A0A955I1Z5_9BACT</name>
<accession>A0A955I1Z5</accession>
<proteinExistence type="predicted"/>
<dbReference type="Proteomes" id="UP000748332">
    <property type="component" value="Unassembled WGS sequence"/>
</dbReference>
<evidence type="ECO:0000313" key="1">
    <source>
        <dbReference type="EMBL" id="MCA9375128.1"/>
    </source>
</evidence>
<organism evidence="1 2">
    <name type="scientific">Candidatus Dojkabacteria bacterium</name>
    <dbReference type="NCBI Taxonomy" id="2099670"/>
    <lineage>
        <taxon>Bacteria</taxon>
        <taxon>Candidatus Dojkabacteria</taxon>
    </lineage>
</organism>
<evidence type="ECO:0008006" key="3">
    <source>
        <dbReference type="Google" id="ProtNLM"/>
    </source>
</evidence>
<dbReference type="EMBL" id="JAGQLM010000091">
    <property type="protein sequence ID" value="MCA9375128.1"/>
    <property type="molecule type" value="Genomic_DNA"/>
</dbReference>
<comment type="caution">
    <text evidence="1">The sequence shown here is derived from an EMBL/GenBank/DDBJ whole genome shotgun (WGS) entry which is preliminary data.</text>
</comment>